<dbReference type="PRINTS" id="PR00099">
    <property type="entry name" value="CPSGATASE"/>
</dbReference>
<evidence type="ECO:0000313" key="13">
    <source>
        <dbReference type="EMBL" id="AEH07050.1"/>
    </source>
</evidence>
<dbReference type="PANTHER" id="PTHR43418:SF4">
    <property type="entry name" value="MULTIFUNCTIONAL TRYPTOPHAN BIOSYNTHESIS PROTEIN"/>
    <property type="match status" value="1"/>
</dbReference>
<evidence type="ECO:0000256" key="2">
    <source>
        <dbReference type="ARBA" id="ARBA00011575"/>
    </source>
</evidence>
<dbReference type="InterPro" id="IPR050472">
    <property type="entry name" value="Anth_synth/Amidotransfase"/>
</dbReference>
<dbReference type="GO" id="GO:0005829">
    <property type="term" value="C:cytosol"/>
    <property type="evidence" value="ECO:0007669"/>
    <property type="project" value="TreeGrafter"/>
</dbReference>
<dbReference type="Pfam" id="PF00117">
    <property type="entry name" value="GATase"/>
    <property type="match status" value="1"/>
</dbReference>
<comment type="pathway">
    <text evidence="1">Amino-acid biosynthesis; L-tryptophan biosynthesis; L-tryptophan from chorismate: step 1/5.</text>
</comment>
<evidence type="ECO:0000259" key="12">
    <source>
        <dbReference type="Pfam" id="PF00117"/>
    </source>
</evidence>
<dbReference type="SUPFAM" id="SSF52317">
    <property type="entry name" value="Class I glutamine amidotransferase-like"/>
    <property type="match status" value="1"/>
</dbReference>
<sequence length="211" mass="23425">MILIIDNKDSFVWNLAEYASIYDKIKVVPNTITLEEIKKINPNGIIISPGPGAPNNKRDVENCPEIIKNVDVPILGVCLGHQIIAHVFGGKVGRIPPVHGKSSLIRHDGKTIFKGIKNPLKVGRYHSLAVLEVPKDFEVSAVTIDTNEEIIMGIRHKTKPIEGVQFHPESVLTEWENEDLQSKGFCSSSLLRSSEGLKIIKNFVDIALNYK</sequence>
<dbReference type="EMBL" id="CP002792">
    <property type="protein sequence ID" value="AEH07050.1"/>
    <property type="molecule type" value="Genomic_DNA"/>
</dbReference>
<evidence type="ECO:0000256" key="7">
    <source>
        <dbReference type="ARBA" id="ARBA00023141"/>
    </source>
</evidence>
<dbReference type="GO" id="GO:0004049">
    <property type="term" value="F:anthranilate synthase activity"/>
    <property type="evidence" value="ECO:0007669"/>
    <property type="project" value="UniProtKB-EC"/>
</dbReference>
<evidence type="ECO:0000313" key="14">
    <source>
        <dbReference type="Proteomes" id="UP000009296"/>
    </source>
</evidence>
<dbReference type="Gene3D" id="3.40.50.880">
    <property type="match status" value="1"/>
</dbReference>
<keyword evidence="6 13" id="KW-0315">Glutamine amidotransferase</keyword>
<dbReference type="PROSITE" id="PS51273">
    <property type="entry name" value="GATASE_TYPE_1"/>
    <property type="match status" value="1"/>
</dbReference>
<dbReference type="FunFam" id="3.40.50.880:FF:000003">
    <property type="entry name" value="Anthranilate synthase component II"/>
    <property type="match status" value="1"/>
</dbReference>
<dbReference type="KEGG" id="mok:Metok_1080"/>
<reference evidence="13" key="1">
    <citation type="submission" date="2011-05" db="EMBL/GenBank/DDBJ databases">
        <title>Complete sequence of chromosome of Methanothermococcus okinawensis IH1.</title>
        <authorList>
            <consortium name="US DOE Joint Genome Institute"/>
            <person name="Lucas S."/>
            <person name="Han J."/>
            <person name="Lapidus A."/>
            <person name="Cheng J.-F."/>
            <person name="Goodwin L."/>
            <person name="Pitluck S."/>
            <person name="Peters L."/>
            <person name="Mikhailova N."/>
            <person name="Held B."/>
            <person name="Han C."/>
            <person name="Tapia R."/>
            <person name="Land M."/>
            <person name="Hauser L."/>
            <person name="Kyrpides N."/>
            <person name="Ivanova N."/>
            <person name="Pagani I."/>
            <person name="Sieprawska-Lupa M."/>
            <person name="Takai K."/>
            <person name="Miyazaki J."/>
            <person name="Whitman W."/>
            <person name="Woyke T."/>
        </authorList>
    </citation>
    <scope>NUCLEOTIDE SEQUENCE</scope>
    <source>
        <strain evidence="13">IH1</strain>
    </source>
</reference>
<gene>
    <name evidence="13" type="ordered locus">Metok_1080</name>
</gene>
<dbReference type="Proteomes" id="UP000009296">
    <property type="component" value="Chromosome"/>
</dbReference>
<dbReference type="eggNOG" id="arCOG00086">
    <property type="taxonomic scope" value="Archaea"/>
</dbReference>
<accession>F8ANJ6</accession>
<dbReference type="PANTHER" id="PTHR43418">
    <property type="entry name" value="MULTIFUNCTIONAL TRYPTOPHAN BIOSYNTHESIS PROTEIN-RELATED"/>
    <property type="match status" value="1"/>
</dbReference>
<keyword evidence="14" id="KW-1185">Reference proteome</keyword>
<proteinExistence type="predicted"/>
<feature type="domain" description="Glutamine amidotransferase" evidence="12">
    <location>
        <begin position="3"/>
        <end position="180"/>
    </location>
</feature>
<dbReference type="STRING" id="647113.Metok_1080"/>
<dbReference type="NCBIfam" id="TIGR00566">
    <property type="entry name" value="trpG_papA"/>
    <property type="match status" value="1"/>
</dbReference>
<name>F8ANJ6_METOI</name>
<dbReference type="PRINTS" id="PR00096">
    <property type="entry name" value="GATASE"/>
</dbReference>
<keyword evidence="4" id="KW-0028">Amino-acid biosynthesis</keyword>
<protein>
    <recommendedName>
        <fullName evidence="3">anthranilate synthase</fullName>
        <ecNumber evidence="3">4.1.3.27</ecNumber>
    </recommendedName>
    <alternativeName>
        <fullName evidence="11">Anthranilate synthase, GATase component</fullName>
    </alternativeName>
</protein>
<dbReference type="RefSeq" id="WP_013867234.1">
    <property type="nucleotide sequence ID" value="NC_015636.1"/>
</dbReference>
<evidence type="ECO:0000256" key="1">
    <source>
        <dbReference type="ARBA" id="ARBA00004873"/>
    </source>
</evidence>
<dbReference type="GeneID" id="10773236"/>
<dbReference type="AlphaFoldDB" id="F8ANJ6"/>
<organism evidence="13 14">
    <name type="scientific">Methanothermococcus okinawensis (strain DSM 14208 / JCM 11175 / IH1)</name>
    <dbReference type="NCBI Taxonomy" id="647113"/>
    <lineage>
        <taxon>Archaea</taxon>
        <taxon>Methanobacteriati</taxon>
        <taxon>Methanobacteriota</taxon>
        <taxon>Methanomada group</taxon>
        <taxon>Methanococci</taxon>
        <taxon>Methanococcales</taxon>
        <taxon>Methanococcaceae</taxon>
        <taxon>Methanothermococcus</taxon>
    </lineage>
</organism>
<evidence type="ECO:0000256" key="8">
    <source>
        <dbReference type="ARBA" id="ARBA00023239"/>
    </source>
</evidence>
<dbReference type="InterPro" id="IPR017926">
    <property type="entry name" value="GATASE"/>
</dbReference>
<dbReference type="OrthoDB" id="3321at2157"/>
<dbReference type="GO" id="GO:0016740">
    <property type="term" value="F:transferase activity"/>
    <property type="evidence" value="ECO:0007669"/>
    <property type="project" value="UniProtKB-KW"/>
</dbReference>
<dbReference type="EC" id="4.1.3.27" evidence="3"/>
<keyword evidence="7" id="KW-0057">Aromatic amino acid biosynthesis</keyword>
<keyword evidence="8 13" id="KW-0456">Lyase</keyword>
<dbReference type="InterPro" id="IPR006221">
    <property type="entry name" value="TrpG/PapA_dom"/>
</dbReference>
<dbReference type="InterPro" id="IPR029062">
    <property type="entry name" value="Class_I_gatase-like"/>
</dbReference>
<evidence type="ECO:0000256" key="10">
    <source>
        <dbReference type="ARBA" id="ARBA00047683"/>
    </source>
</evidence>
<dbReference type="PRINTS" id="PR00097">
    <property type="entry name" value="ANTSNTHASEII"/>
</dbReference>
<dbReference type="GO" id="GO:0000162">
    <property type="term" value="P:L-tryptophan biosynthetic process"/>
    <property type="evidence" value="ECO:0007669"/>
    <property type="project" value="UniProtKB-KW"/>
</dbReference>
<dbReference type="CDD" id="cd01743">
    <property type="entry name" value="GATase1_Anthranilate_Synthase"/>
    <property type="match status" value="1"/>
</dbReference>
<comment type="catalytic activity">
    <reaction evidence="10">
        <text>chorismate + L-glutamine = anthranilate + pyruvate + L-glutamate + H(+)</text>
        <dbReference type="Rhea" id="RHEA:21732"/>
        <dbReference type="ChEBI" id="CHEBI:15361"/>
        <dbReference type="ChEBI" id="CHEBI:15378"/>
        <dbReference type="ChEBI" id="CHEBI:16567"/>
        <dbReference type="ChEBI" id="CHEBI:29748"/>
        <dbReference type="ChEBI" id="CHEBI:29985"/>
        <dbReference type="ChEBI" id="CHEBI:58359"/>
        <dbReference type="EC" id="4.1.3.27"/>
    </reaction>
</comment>
<dbReference type="HOGENOM" id="CLU_014340_1_2_2"/>
<comment type="subunit">
    <text evidence="2">Heterotetramer consisting of two non-identical subunits: a beta subunit (TrpG) and a large alpha subunit (TrpE).</text>
</comment>
<evidence type="ECO:0000256" key="3">
    <source>
        <dbReference type="ARBA" id="ARBA00012266"/>
    </source>
</evidence>
<evidence type="ECO:0000256" key="6">
    <source>
        <dbReference type="ARBA" id="ARBA00022962"/>
    </source>
</evidence>
<keyword evidence="5" id="KW-0822">Tryptophan biosynthesis</keyword>
<evidence type="ECO:0000256" key="5">
    <source>
        <dbReference type="ARBA" id="ARBA00022822"/>
    </source>
</evidence>
<dbReference type="MEROPS" id="C26.959"/>
<evidence type="ECO:0000256" key="9">
    <source>
        <dbReference type="ARBA" id="ARBA00025634"/>
    </source>
</evidence>
<comment type="function">
    <text evidence="9">Part of a heterotetrameric complex that catalyzes the two-step biosynthesis of anthranilate, an intermediate in the biosynthesis of L-tryptophan. In the first step, the glutamine-binding beta subunit (TrpG) of anthranilate synthase (AS) provides the glutamine amidotransferase activity which generates ammonia as a substrate that, along with chorismate, is used in the second step, catalyzed by the large alpha subunit of AS (TrpE) to produce anthranilate. In the absence of TrpG, TrpE can synthesize anthranilate directly from chorismate and high concentrations of ammonia.</text>
</comment>
<evidence type="ECO:0000256" key="4">
    <source>
        <dbReference type="ARBA" id="ARBA00022605"/>
    </source>
</evidence>
<evidence type="ECO:0000256" key="11">
    <source>
        <dbReference type="ARBA" id="ARBA00079115"/>
    </source>
</evidence>